<dbReference type="NCBIfam" id="TIGR00350">
    <property type="entry name" value="lytR_cpsA_psr"/>
    <property type="match status" value="1"/>
</dbReference>
<feature type="transmembrane region" description="Helical" evidence="3">
    <location>
        <begin position="129"/>
        <end position="148"/>
    </location>
</feature>
<evidence type="ECO:0000256" key="3">
    <source>
        <dbReference type="SAM" id="Phobius"/>
    </source>
</evidence>
<reference evidence="6 7" key="1">
    <citation type="submission" date="2019-06" db="EMBL/GenBank/DDBJ databases">
        <title>Rhodococcus spaelei sp. nov., isolated from a cave.</title>
        <authorList>
            <person name="Lee S.D."/>
        </authorList>
    </citation>
    <scope>NUCLEOTIDE SEQUENCE [LARGE SCALE GENOMIC DNA]</scope>
    <source>
        <strain evidence="6 7">C9-5</strain>
    </source>
</reference>
<evidence type="ECO:0000259" key="4">
    <source>
        <dbReference type="Pfam" id="PF03816"/>
    </source>
</evidence>
<feature type="region of interest" description="Disordered" evidence="2">
    <location>
        <begin position="558"/>
        <end position="615"/>
    </location>
</feature>
<proteinExistence type="inferred from homology"/>
<evidence type="ECO:0000313" key="6">
    <source>
        <dbReference type="EMBL" id="TQF74026.1"/>
    </source>
</evidence>
<dbReference type="InterPro" id="IPR004474">
    <property type="entry name" value="LytR_CpsA_psr"/>
</dbReference>
<evidence type="ECO:0000313" key="7">
    <source>
        <dbReference type="Proteomes" id="UP000316256"/>
    </source>
</evidence>
<accession>A0A541BNZ5</accession>
<gene>
    <name evidence="6" type="ORF">FK531_05010</name>
</gene>
<feature type="region of interest" description="Disordered" evidence="2">
    <location>
        <begin position="90"/>
        <end position="122"/>
    </location>
</feature>
<dbReference type="AlphaFoldDB" id="A0A541BNZ5"/>
<dbReference type="Pfam" id="PF13399">
    <property type="entry name" value="LytR_C"/>
    <property type="match status" value="1"/>
</dbReference>
<keyword evidence="3" id="KW-0812">Transmembrane</keyword>
<dbReference type="InterPro" id="IPR050922">
    <property type="entry name" value="LytR/CpsA/Psr_CW_biosynth"/>
</dbReference>
<dbReference type="OrthoDB" id="9782542at2"/>
<feature type="domain" description="LytR/CpsA/Psr regulator C-terminal" evidence="5">
    <location>
        <begin position="485"/>
        <end position="565"/>
    </location>
</feature>
<dbReference type="Proteomes" id="UP000316256">
    <property type="component" value="Unassembled WGS sequence"/>
</dbReference>
<organism evidence="6 7">
    <name type="scientific">Rhodococcus spelaei</name>
    <dbReference type="NCBI Taxonomy" id="2546320"/>
    <lineage>
        <taxon>Bacteria</taxon>
        <taxon>Bacillati</taxon>
        <taxon>Actinomycetota</taxon>
        <taxon>Actinomycetes</taxon>
        <taxon>Mycobacteriales</taxon>
        <taxon>Nocardiaceae</taxon>
        <taxon>Rhodococcus</taxon>
    </lineage>
</organism>
<dbReference type="EMBL" id="VIGH01000002">
    <property type="protein sequence ID" value="TQF74026.1"/>
    <property type="molecule type" value="Genomic_DNA"/>
</dbReference>
<protein>
    <submittedName>
        <fullName evidence="6">LytR family transcriptional regulator</fullName>
    </submittedName>
</protein>
<evidence type="ECO:0000256" key="2">
    <source>
        <dbReference type="SAM" id="MobiDB-lite"/>
    </source>
</evidence>
<dbReference type="Pfam" id="PF03816">
    <property type="entry name" value="LytR_cpsA_psr"/>
    <property type="match status" value="1"/>
</dbReference>
<name>A0A541BNZ5_9NOCA</name>
<keyword evidence="3" id="KW-1133">Transmembrane helix</keyword>
<comment type="caution">
    <text evidence="6">The sequence shown here is derived from an EMBL/GenBank/DDBJ whole genome shotgun (WGS) entry which is preliminary data.</text>
</comment>
<dbReference type="Gene3D" id="3.30.70.2390">
    <property type="match status" value="1"/>
</dbReference>
<keyword evidence="3" id="KW-0472">Membrane</keyword>
<evidence type="ECO:0000259" key="5">
    <source>
        <dbReference type="Pfam" id="PF13399"/>
    </source>
</evidence>
<dbReference type="PANTHER" id="PTHR33392:SF6">
    <property type="entry name" value="POLYISOPRENYL-TEICHOIC ACID--PEPTIDOGLYCAN TEICHOIC ACID TRANSFERASE TAGU"/>
    <property type="match status" value="1"/>
</dbReference>
<keyword evidence="7" id="KW-1185">Reference proteome</keyword>
<dbReference type="PANTHER" id="PTHR33392">
    <property type="entry name" value="POLYISOPRENYL-TEICHOIC ACID--PEPTIDOGLYCAN TEICHOIC ACID TRANSFERASE TAGU"/>
    <property type="match status" value="1"/>
</dbReference>
<feature type="domain" description="Cell envelope-related transcriptional attenuator" evidence="4">
    <location>
        <begin position="215"/>
        <end position="385"/>
    </location>
</feature>
<dbReference type="Gene3D" id="3.40.630.190">
    <property type="entry name" value="LCP protein"/>
    <property type="match status" value="1"/>
</dbReference>
<dbReference type="InterPro" id="IPR027381">
    <property type="entry name" value="LytR/CpsA/Psr_C"/>
</dbReference>
<sequence length="615" mass="64499">MVGDDSLEVRGVAQTHERRRFGHGDLPTVAGPYRRGSAWHRQAVYRHLGRSGSYRISNDSRRVDRLRRRRTRCLCEVPGSPLVIGTVVGVSNRAPRDPSRRAAPRGGPIADRPDRQQGRAPRGVRTVRVFAAAASVVVLCSVGFGWAAKTHVVSGLHVSDALSVLGADGPRSEHGDSNILLIGLDSRKAMDGSDLPAQFVTDELHAGDSDVGGYNTNTLILLHVPGDGSRATAAAIPRDDYVAVPGYGMRKIKEAYGLAKFDEQNRLSKSGVSDPATLEQKSRDAGRRSTLTTVQNLLRVPIDHFAEVNLIGFYHIAQALGPLRVCLNAPVRDAYSGANFPAGKQTLDPSQALAFVRQRHGLDNGDLDRTHRQQAFISAVIANLKSTGVIGNIGKMQALLDVVKKDVVIDSGLDPVTFASQADNLTSGSLDLYTLPIEGYATIDSQDVNKVDPTRLRAEIANLFKTGTATASTTTKAESPSGRETIDVVNGTGRAGLAGATAAALASQGYRTGSTTTGHATESTTVTYGSGAQAVAQVVADQYSVTATASSALPSDRVSLTLGADSPDTPPSGETEAVTSPAGSTGRAPDSSAAVPTAGPQGAPVEADHGTPCVD</sequence>
<comment type="similarity">
    <text evidence="1">Belongs to the LytR/CpsA/Psr (LCP) family.</text>
</comment>
<evidence type="ECO:0000256" key="1">
    <source>
        <dbReference type="ARBA" id="ARBA00006068"/>
    </source>
</evidence>